<dbReference type="InterPro" id="IPR018392">
    <property type="entry name" value="LysM"/>
</dbReference>
<proteinExistence type="predicted"/>
<organism evidence="3 4">
    <name type="scientific">Candidatus Tanganyikabacteria bacterium</name>
    <dbReference type="NCBI Taxonomy" id="2961651"/>
    <lineage>
        <taxon>Bacteria</taxon>
        <taxon>Bacillati</taxon>
        <taxon>Candidatus Sericytochromatia</taxon>
        <taxon>Candidatus Tanganyikabacteria</taxon>
    </lineage>
</organism>
<dbReference type="InterPro" id="IPR036779">
    <property type="entry name" value="LysM_dom_sf"/>
</dbReference>
<dbReference type="Proteomes" id="UP000703893">
    <property type="component" value="Unassembled WGS sequence"/>
</dbReference>
<feature type="non-terminal residue" evidence="3">
    <location>
        <position position="1"/>
    </location>
</feature>
<evidence type="ECO:0000313" key="3">
    <source>
        <dbReference type="EMBL" id="MBM3276291.1"/>
    </source>
</evidence>
<dbReference type="AlphaFoldDB" id="A0A938BMF2"/>
<dbReference type="PANTHER" id="PTHR48125">
    <property type="entry name" value="LP07818P1"/>
    <property type="match status" value="1"/>
</dbReference>
<evidence type="ECO:0000259" key="2">
    <source>
        <dbReference type="PROSITE" id="PS51782"/>
    </source>
</evidence>
<gene>
    <name evidence="3" type="ORF">FJZ00_14150</name>
</gene>
<feature type="domain" description="LysM" evidence="2">
    <location>
        <begin position="451"/>
        <end position="504"/>
    </location>
</feature>
<comment type="caution">
    <text evidence="3">The sequence shown here is derived from an EMBL/GenBank/DDBJ whole genome shotgun (WGS) entry which is preliminary data.</text>
</comment>
<dbReference type="PANTHER" id="PTHR48125:SF12">
    <property type="entry name" value="AT HOOK TRANSCRIPTION FACTOR FAMILY-RELATED"/>
    <property type="match status" value="1"/>
</dbReference>
<accession>A0A938BMF2</accession>
<reference evidence="3 4" key="1">
    <citation type="submission" date="2019-03" db="EMBL/GenBank/DDBJ databases">
        <title>Lake Tanganyika Metagenome-Assembled Genomes (MAGs).</title>
        <authorList>
            <person name="Tran P."/>
        </authorList>
    </citation>
    <scope>NUCLEOTIDE SEQUENCE [LARGE SCALE GENOMIC DNA]</scope>
    <source>
        <strain evidence="3">K_DeepCast_65m_m2_236</strain>
    </source>
</reference>
<dbReference type="Pfam" id="PF01471">
    <property type="entry name" value="PG_binding_1"/>
    <property type="match status" value="1"/>
</dbReference>
<feature type="region of interest" description="Disordered" evidence="1">
    <location>
        <begin position="403"/>
        <end position="454"/>
    </location>
</feature>
<sequence length="522" mass="52971">AGISDDVARAATAAAKAEYVAARAAGKTAQVAKAAASAKAAEVMGLTVKSGRVMGGAKNVAAVEKVVNSARLSGAAAQSAEIASKVTISQRLSKAAAAARGLPRNVVNGVRAKGAAAVTAAKETVKASAKRLGTLADDIGKVTLKDIAVAPFKATARVYGSARSVVSGAWTKLRGGAKAADAAGDAAKAAKAAEAAQAAGRFGQVGAIATQAGGVLKAVVTAPFKAAKFAMASTWQAGKYLYTHPRLWTPLNLASRAALPTIMASYGEGKLTDQQVDEIAKQFKLKPGRENVEKFLKEIRGYQGAAIGPDSGTPEEVQQLKTVLNALGYSDVDPANPEFDEATANAVMDFKGQKGLFQTYEQADYDEAGNAIPGSEKPGLNEYVDEATAQALVETLKAGQTITPGAEPAAPAAPGAEPAAPAAPAAEPAAPAAPGAEPAAPAAPAAGQPHKTYTVGNMDRATGLSGIARHYLGDASRWKEIYDLNKDLIGDNPNLVIAGQKLRMPADAKGLPVERGATPPPA</sequence>
<feature type="compositionally biased region" description="Low complexity" evidence="1">
    <location>
        <begin position="404"/>
        <end position="447"/>
    </location>
</feature>
<evidence type="ECO:0000256" key="1">
    <source>
        <dbReference type="SAM" id="MobiDB-lite"/>
    </source>
</evidence>
<dbReference type="Gene3D" id="3.10.350.10">
    <property type="entry name" value="LysM domain"/>
    <property type="match status" value="1"/>
</dbReference>
<dbReference type="InterPro" id="IPR036366">
    <property type="entry name" value="PGBDSf"/>
</dbReference>
<name>A0A938BMF2_9BACT</name>
<dbReference type="InterPro" id="IPR002477">
    <property type="entry name" value="Peptidoglycan-bd-like"/>
</dbReference>
<dbReference type="Gene3D" id="1.10.101.10">
    <property type="entry name" value="PGBD-like superfamily/PGBD"/>
    <property type="match status" value="1"/>
</dbReference>
<dbReference type="PROSITE" id="PS51782">
    <property type="entry name" value="LYSM"/>
    <property type="match status" value="1"/>
</dbReference>
<protein>
    <recommendedName>
        <fullName evidence="2">LysM domain-containing protein</fullName>
    </recommendedName>
</protein>
<dbReference type="EMBL" id="VGJX01000954">
    <property type="protein sequence ID" value="MBM3276291.1"/>
    <property type="molecule type" value="Genomic_DNA"/>
</dbReference>
<feature type="non-terminal residue" evidence="3">
    <location>
        <position position="522"/>
    </location>
</feature>
<evidence type="ECO:0000313" key="4">
    <source>
        <dbReference type="Proteomes" id="UP000703893"/>
    </source>
</evidence>